<organism evidence="2">
    <name type="scientific">Aeromonas sp. Ne-1</name>
    <dbReference type="NCBI Taxonomy" id="1675689"/>
    <lineage>
        <taxon>Bacteria</taxon>
        <taxon>Pseudomonadati</taxon>
        <taxon>Pseudomonadota</taxon>
        <taxon>Gammaproteobacteria</taxon>
        <taxon>Aeromonadales</taxon>
        <taxon>Aeromonadaceae</taxon>
        <taxon>Aeromonas</taxon>
    </lineage>
</organism>
<reference evidence="2" key="1">
    <citation type="journal article" date="2015" name="Toxicon">
        <title>Production level of tetrodotoxin in Aeromonas is associated with the copy number of a plasmid.</title>
        <authorList>
            <person name="Liu J."/>
            <person name="Wei F."/>
            <person name="Lu Y."/>
            <person name="Ma T."/>
            <person name="Zhao J."/>
            <person name="Gong X."/>
            <person name="Bao B."/>
        </authorList>
    </citation>
    <scope>NUCLEOTIDE SEQUENCE</scope>
    <source>
        <strain evidence="2">Ne-1</strain>
        <plasmid evidence="2">pNe-1</plasmid>
    </source>
</reference>
<accession>A0A0H4JBU8</accession>
<dbReference type="AlphaFoldDB" id="A0A0H4JBU8"/>
<keyword evidence="1" id="KW-0812">Transmembrane</keyword>
<geneLocation type="plasmid" evidence="2">
    <name>pNe-1</name>
</geneLocation>
<feature type="transmembrane region" description="Helical" evidence="1">
    <location>
        <begin position="41"/>
        <end position="65"/>
    </location>
</feature>
<sequence length="68" mass="7886">MSEIEEMLNRSMKEIENRTSGLIAKTRKNVLINYWLDVAKYGLGTAIFVVPLFYLVRFIFSLFGVELP</sequence>
<keyword evidence="2" id="KW-0614">Plasmid</keyword>
<evidence type="ECO:0000256" key="1">
    <source>
        <dbReference type="SAM" id="Phobius"/>
    </source>
</evidence>
<name>A0A0H4JBU8_9GAMM</name>
<evidence type="ECO:0000313" key="2">
    <source>
        <dbReference type="EMBL" id="AKO69654.1"/>
    </source>
</evidence>
<dbReference type="EMBL" id="KP738729">
    <property type="protein sequence ID" value="AKO69654.1"/>
    <property type="molecule type" value="Genomic_DNA"/>
</dbReference>
<keyword evidence="1" id="KW-0472">Membrane</keyword>
<keyword evidence="1" id="KW-1133">Transmembrane helix</keyword>
<proteinExistence type="predicted"/>
<protein>
    <submittedName>
        <fullName evidence="2">Uncharacterized protein</fullName>
    </submittedName>
</protein>